<comment type="caution">
    <text evidence="3">The sequence shown here is derived from an EMBL/GenBank/DDBJ whole genome shotgun (WGS) entry which is preliminary data.</text>
</comment>
<dbReference type="EMBL" id="SHKW01000001">
    <property type="protein sequence ID" value="RZU43375.1"/>
    <property type="molecule type" value="Genomic_DNA"/>
</dbReference>
<feature type="signal peptide" evidence="1">
    <location>
        <begin position="1"/>
        <end position="22"/>
    </location>
</feature>
<protein>
    <submittedName>
        <fullName evidence="3">Disulfide bond corrector protein DsbC</fullName>
    </submittedName>
</protein>
<dbReference type="RefSeq" id="WP_130421890.1">
    <property type="nucleotide sequence ID" value="NZ_SHKW01000001.1"/>
</dbReference>
<evidence type="ECO:0000313" key="4">
    <source>
        <dbReference type="Proteomes" id="UP000292958"/>
    </source>
</evidence>
<evidence type="ECO:0000259" key="2">
    <source>
        <dbReference type="Pfam" id="PF11412"/>
    </source>
</evidence>
<dbReference type="GO" id="GO:0015035">
    <property type="term" value="F:protein-disulfide reductase activity"/>
    <property type="evidence" value="ECO:0007669"/>
    <property type="project" value="TreeGrafter"/>
</dbReference>
<evidence type="ECO:0000256" key="1">
    <source>
        <dbReference type="SAM" id="SignalP"/>
    </source>
</evidence>
<dbReference type="PROSITE" id="PS51257">
    <property type="entry name" value="PROKAR_LIPOPROTEIN"/>
    <property type="match status" value="1"/>
</dbReference>
<dbReference type="OrthoDB" id="121090at2"/>
<gene>
    <name evidence="3" type="ORF">BDD14_5034</name>
</gene>
<dbReference type="AlphaFoldDB" id="A0A4Q7Z1I0"/>
<accession>A0A4Q7Z1I0</accession>
<keyword evidence="1" id="KW-0732">Signal</keyword>
<sequence>MIRAISLRALLVFGLASGCALAQQVNLSAPPAKTKQYVSYAAEEQNLSAGKKSVVELRFHVTDGFHVNSHTPKSELLIPTKLTLDPAQGVKAAAAEYPAGTAYSFSFEPNEKLDVYTGAFTVKVPVVAEAGPHTVNGVLHYQACDNAACYPPKSLPVQVVVTAK</sequence>
<keyword evidence="4" id="KW-1185">Reference proteome</keyword>
<dbReference type="GO" id="GO:0045454">
    <property type="term" value="P:cell redox homeostasis"/>
    <property type="evidence" value="ECO:0007669"/>
    <property type="project" value="TreeGrafter"/>
</dbReference>
<organism evidence="3 4">
    <name type="scientific">Edaphobacter modestus</name>
    <dbReference type="NCBI Taxonomy" id="388466"/>
    <lineage>
        <taxon>Bacteria</taxon>
        <taxon>Pseudomonadati</taxon>
        <taxon>Acidobacteriota</taxon>
        <taxon>Terriglobia</taxon>
        <taxon>Terriglobales</taxon>
        <taxon>Acidobacteriaceae</taxon>
        <taxon>Edaphobacter</taxon>
    </lineage>
</organism>
<feature type="chain" id="PRO_5020998411" evidence="1">
    <location>
        <begin position="23"/>
        <end position="164"/>
    </location>
</feature>
<reference evidence="3 4" key="1">
    <citation type="submission" date="2019-02" db="EMBL/GenBank/DDBJ databases">
        <title>Genomic Encyclopedia of Archaeal and Bacterial Type Strains, Phase II (KMG-II): from individual species to whole genera.</title>
        <authorList>
            <person name="Goeker M."/>
        </authorList>
    </citation>
    <scope>NUCLEOTIDE SEQUENCE [LARGE SCALE GENOMIC DNA]</scope>
    <source>
        <strain evidence="3 4">DSM 18101</strain>
    </source>
</reference>
<name>A0A4Q7Z1I0_9BACT</name>
<proteinExistence type="predicted"/>
<dbReference type="SUPFAM" id="SSF74863">
    <property type="entry name" value="Thiol:disulfide interchange protein DsbD, N-terminal domain (DsbD-alpha)"/>
    <property type="match status" value="1"/>
</dbReference>
<dbReference type="InterPro" id="IPR028250">
    <property type="entry name" value="DsbDN"/>
</dbReference>
<dbReference type="PANTHER" id="PTHR32234:SF0">
    <property type="entry name" value="THIOL:DISULFIDE INTERCHANGE PROTEIN DSBD"/>
    <property type="match status" value="1"/>
</dbReference>
<dbReference type="InterPro" id="IPR036929">
    <property type="entry name" value="DsbDN_sf"/>
</dbReference>
<dbReference type="Gene3D" id="2.60.40.1250">
    <property type="entry name" value="Thiol:disulfide interchange protein DsbD, N-terminal domain"/>
    <property type="match status" value="1"/>
</dbReference>
<dbReference type="Pfam" id="PF11412">
    <property type="entry name" value="DsbD_N"/>
    <property type="match status" value="1"/>
</dbReference>
<evidence type="ECO:0000313" key="3">
    <source>
        <dbReference type="EMBL" id="RZU43375.1"/>
    </source>
</evidence>
<dbReference type="PANTHER" id="PTHR32234">
    <property type="entry name" value="THIOL:DISULFIDE INTERCHANGE PROTEIN DSBD"/>
    <property type="match status" value="1"/>
</dbReference>
<feature type="domain" description="Thiol:disulfide interchange protein DsbD N-terminal" evidence="2">
    <location>
        <begin position="47"/>
        <end position="154"/>
    </location>
</feature>
<dbReference type="Proteomes" id="UP000292958">
    <property type="component" value="Unassembled WGS sequence"/>
</dbReference>